<dbReference type="PANTHER" id="PTHR33603">
    <property type="entry name" value="METHYLTRANSFERASE"/>
    <property type="match status" value="1"/>
</dbReference>
<comment type="catalytic activity">
    <reaction evidence="5">
        <text>pseudouridine(1915) in 23S rRNA + S-adenosyl-L-methionine = N(3)-methylpseudouridine(1915) in 23S rRNA + S-adenosyl-L-homocysteine + H(+)</text>
        <dbReference type="Rhea" id="RHEA:42752"/>
        <dbReference type="Rhea" id="RHEA-COMP:10221"/>
        <dbReference type="Rhea" id="RHEA-COMP:10222"/>
        <dbReference type="ChEBI" id="CHEBI:15378"/>
        <dbReference type="ChEBI" id="CHEBI:57856"/>
        <dbReference type="ChEBI" id="CHEBI:59789"/>
        <dbReference type="ChEBI" id="CHEBI:65314"/>
        <dbReference type="ChEBI" id="CHEBI:74486"/>
        <dbReference type="EC" id="2.1.1.177"/>
    </reaction>
</comment>
<organism evidence="6">
    <name type="scientific">Telmatobacter sp. DSM 110680</name>
    <dbReference type="NCBI Taxonomy" id="3036704"/>
    <lineage>
        <taxon>Bacteria</taxon>
        <taxon>Pseudomonadati</taxon>
        <taxon>Acidobacteriota</taxon>
        <taxon>Terriglobia</taxon>
        <taxon>Terriglobales</taxon>
        <taxon>Acidobacteriaceae</taxon>
        <taxon>Telmatobacter</taxon>
    </lineage>
</organism>
<gene>
    <name evidence="5" type="primary">rlmH</name>
    <name evidence="6" type="ORF">P8935_03165</name>
</gene>
<dbReference type="Pfam" id="PF02590">
    <property type="entry name" value="SPOUT_MTase"/>
    <property type="match status" value="1"/>
</dbReference>
<evidence type="ECO:0000256" key="3">
    <source>
        <dbReference type="ARBA" id="ARBA00022691"/>
    </source>
</evidence>
<comment type="caution">
    <text evidence="5">Lacks conserved residue(s) required for the propagation of feature annotation.</text>
</comment>
<name>A0AAU7DLZ2_9BACT</name>
<evidence type="ECO:0000313" key="6">
    <source>
        <dbReference type="EMBL" id="XBH18339.1"/>
    </source>
</evidence>
<dbReference type="HAMAP" id="MF_00658">
    <property type="entry name" value="23SrRNA_methyltr_H"/>
    <property type="match status" value="1"/>
</dbReference>
<protein>
    <recommendedName>
        <fullName evidence="5">Ribosomal RNA large subunit methyltransferase H</fullName>
        <ecNumber evidence="5">2.1.1.177</ecNumber>
    </recommendedName>
    <alternativeName>
        <fullName evidence="5">23S rRNA (pseudouridine1915-N3)-methyltransferase</fullName>
    </alternativeName>
    <alternativeName>
        <fullName evidence="5">23S rRNA m3Psi1915 methyltransferase</fullName>
    </alternativeName>
    <alternativeName>
        <fullName evidence="5">rRNA (pseudouridine-N3-)-methyltransferase RlmH</fullName>
    </alternativeName>
</protein>
<keyword evidence="5" id="KW-0963">Cytoplasm</keyword>
<keyword evidence="5" id="KW-0698">rRNA processing</keyword>
<dbReference type="AlphaFoldDB" id="A0AAU7DLZ2"/>
<proteinExistence type="inferred from homology"/>
<reference evidence="6" key="1">
    <citation type="submission" date="2023-03" db="EMBL/GenBank/DDBJ databases">
        <title>Edaphobacter sp.</title>
        <authorList>
            <person name="Huber K.J."/>
            <person name="Papendorf J."/>
            <person name="Pilke C."/>
            <person name="Bunk B."/>
            <person name="Sproeer C."/>
            <person name="Pester M."/>
        </authorList>
    </citation>
    <scope>NUCLEOTIDE SEQUENCE</scope>
    <source>
        <strain evidence="6">DSM 110680</strain>
    </source>
</reference>
<accession>A0AAU7DLZ2</accession>
<dbReference type="InterPro" id="IPR029026">
    <property type="entry name" value="tRNA_m1G_MTases_N"/>
</dbReference>
<comment type="subunit">
    <text evidence="5">Homodimer.</text>
</comment>
<keyword evidence="3 5" id="KW-0949">S-adenosyl-L-methionine</keyword>
<dbReference type="InterPro" id="IPR003742">
    <property type="entry name" value="RlmH-like"/>
</dbReference>
<keyword evidence="1 5" id="KW-0489">Methyltransferase</keyword>
<sequence>MYLRCMQIVLAHVGTRPSTKDPFDVATSMYIERCSGHAQCQAESFRNVEAFFVWLDKQQRRTPAIIVLLDSRGRQMSSEDFAAWLGRQRDNGAQQIVFAIGPADGWSETDKKRATLLLSLGPFTLAHALARVVIAEQVYRAFTILTGHPYHSGH</sequence>
<evidence type="ECO:0000256" key="5">
    <source>
        <dbReference type="HAMAP-Rule" id="MF_00658"/>
    </source>
</evidence>
<evidence type="ECO:0000256" key="2">
    <source>
        <dbReference type="ARBA" id="ARBA00022679"/>
    </source>
</evidence>
<feature type="binding site" evidence="5">
    <location>
        <position position="69"/>
    </location>
    <ligand>
        <name>S-adenosyl-L-methionine</name>
        <dbReference type="ChEBI" id="CHEBI:59789"/>
    </ligand>
</feature>
<keyword evidence="2 5" id="KW-0808">Transferase</keyword>
<evidence type="ECO:0000256" key="1">
    <source>
        <dbReference type="ARBA" id="ARBA00022603"/>
    </source>
</evidence>
<dbReference type="GO" id="GO:0005737">
    <property type="term" value="C:cytoplasm"/>
    <property type="evidence" value="ECO:0007669"/>
    <property type="project" value="UniProtKB-SubCell"/>
</dbReference>
<dbReference type="GO" id="GO:0070038">
    <property type="term" value="F:rRNA (pseudouridine-N3-)-methyltransferase activity"/>
    <property type="evidence" value="ECO:0007669"/>
    <property type="project" value="UniProtKB-UniRule"/>
</dbReference>
<feature type="binding site" evidence="5">
    <location>
        <position position="101"/>
    </location>
    <ligand>
        <name>S-adenosyl-L-methionine</name>
        <dbReference type="ChEBI" id="CHEBI:59789"/>
    </ligand>
</feature>
<dbReference type="EC" id="2.1.1.177" evidence="5"/>
<dbReference type="SUPFAM" id="SSF75217">
    <property type="entry name" value="alpha/beta knot"/>
    <property type="match status" value="1"/>
</dbReference>
<dbReference type="InterPro" id="IPR029028">
    <property type="entry name" value="Alpha/beta_knot_MTases"/>
</dbReference>
<dbReference type="Gene3D" id="3.40.1280.10">
    <property type="match status" value="1"/>
</dbReference>
<dbReference type="PANTHER" id="PTHR33603:SF1">
    <property type="entry name" value="RIBOSOMAL RNA LARGE SUBUNIT METHYLTRANSFERASE H"/>
    <property type="match status" value="1"/>
</dbReference>
<comment type="similarity">
    <text evidence="4 5">Belongs to the RNA methyltransferase RlmH family.</text>
</comment>
<evidence type="ECO:0000256" key="4">
    <source>
        <dbReference type="ARBA" id="ARBA00038303"/>
    </source>
</evidence>
<dbReference type="CDD" id="cd18081">
    <property type="entry name" value="RlmH-like"/>
    <property type="match status" value="1"/>
</dbReference>
<comment type="subcellular location">
    <subcellularLocation>
        <location evidence="5">Cytoplasm</location>
    </subcellularLocation>
</comment>
<dbReference type="EMBL" id="CP121196">
    <property type="protein sequence ID" value="XBH18339.1"/>
    <property type="molecule type" value="Genomic_DNA"/>
</dbReference>
<comment type="function">
    <text evidence="5">Specifically methylates the pseudouridine at position 1915 (m3Psi1915) in 23S rRNA.</text>
</comment>
<dbReference type="RefSeq" id="WP_348263563.1">
    <property type="nucleotide sequence ID" value="NZ_CP121196.1"/>
</dbReference>